<evidence type="ECO:0000259" key="7">
    <source>
        <dbReference type="Pfam" id="PF24892"/>
    </source>
</evidence>
<dbReference type="InterPro" id="IPR056907">
    <property type="entry name" value="UTP6_C"/>
</dbReference>
<reference evidence="8" key="2">
    <citation type="submission" date="2022-06" db="UniProtKB">
        <authorList>
            <consortium name="EnsemblMetazoa"/>
        </authorList>
    </citation>
    <scope>IDENTIFICATION</scope>
    <source>
        <strain evidence="8">p50T (Dazao)</strain>
    </source>
</reference>
<dbReference type="RefSeq" id="XP_004932911.2">
    <property type="nucleotide sequence ID" value="XM_004932854.4"/>
</dbReference>
<dbReference type="Gene3D" id="1.25.40.10">
    <property type="entry name" value="Tetratricopeptide repeat domain"/>
    <property type="match status" value="2"/>
</dbReference>
<dbReference type="GO" id="GO:0030515">
    <property type="term" value="F:snoRNA binding"/>
    <property type="evidence" value="ECO:0007669"/>
    <property type="project" value="InterPro"/>
</dbReference>
<keyword evidence="9" id="KW-1185">Reference proteome</keyword>
<keyword evidence="4" id="KW-0677">Repeat</keyword>
<feature type="domain" description="U3 small nucleolar RNA-associated protein 6 homolog C-terminal" evidence="7">
    <location>
        <begin position="293"/>
        <end position="549"/>
    </location>
</feature>
<dbReference type="KEGG" id="bmor:101739847"/>
<evidence type="ECO:0000256" key="1">
    <source>
        <dbReference type="ARBA" id="ARBA00004604"/>
    </source>
</evidence>
<dbReference type="PANTHER" id="PTHR23271:SF1">
    <property type="entry name" value="U3 SMALL NUCLEOLAR RNA-ASSOCIATED PROTEIN 6 HOMOLOG"/>
    <property type="match status" value="1"/>
</dbReference>
<dbReference type="Proteomes" id="UP000005204">
    <property type="component" value="Unassembled WGS sequence"/>
</dbReference>
<organism evidence="8 9">
    <name type="scientific">Bombyx mori</name>
    <name type="common">Silk moth</name>
    <dbReference type="NCBI Taxonomy" id="7091"/>
    <lineage>
        <taxon>Eukaryota</taxon>
        <taxon>Metazoa</taxon>
        <taxon>Ecdysozoa</taxon>
        <taxon>Arthropoda</taxon>
        <taxon>Hexapoda</taxon>
        <taxon>Insecta</taxon>
        <taxon>Pterygota</taxon>
        <taxon>Neoptera</taxon>
        <taxon>Endopterygota</taxon>
        <taxon>Lepidoptera</taxon>
        <taxon>Glossata</taxon>
        <taxon>Ditrysia</taxon>
        <taxon>Bombycoidea</taxon>
        <taxon>Bombycidae</taxon>
        <taxon>Bombycinae</taxon>
        <taxon>Bombyx</taxon>
    </lineage>
</organism>
<reference evidence="9" key="1">
    <citation type="journal article" date="2008" name="Insect Biochem. Mol. Biol.">
        <title>The genome of a lepidopteran model insect, the silkworm Bombyx mori.</title>
        <authorList>
            <consortium name="International Silkworm Genome Consortium"/>
        </authorList>
    </citation>
    <scope>NUCLEOTIDE SEQUENCE [LARGE SCALE GENOMIC DNA]</scope>
    <source>
        <strain evidence="9">p50T</strain>
    </source>
</reference>
<dbReference type="GO" id="GO:0032040">
    <property type="term" value="C:small-subunit processome"/>
    <property type="evidence" value="ECO:0007669"/>
    <property type="project" value="TreeGrafter"/>
</dbReference>
<feature type="domain" description="U3 small nucleolar RNA-associated protein 6 N-terminal" evidence="6">
    <location>
        <begin position="9"/>
        <end position="91"/>
    </location>
</feature>
<accession>A0A8R1WLC2</accession>
<dbReference type="InterPro" id="IPR003107">
    <property type="entry name" value="HAT"/>
</dbReference>
<dbReference type="Pfam" id="PF08640">
    <property type="entry name" value="U3_assoc_6"/>
    <property type="match status" value="1"/>
</dbReference>
<sequence length="568" mass="67143">MAEQVNQRIENMINELEQMRRTNLYTDEEIKEISQKRKEFEYHIQRRVKQKEDYVQYIAYELALLEDITTRRKKIQLTEKKKDLEYAIAQRLNQLFKRFIYKFQNEIEIYFEYIKFCKGVGFQQAISGIIGQMLQIHGDKPQMWLMASKWESLEQNNLENAKAFLLKGIQRNPDAEPLYLELFNIELIDLCFKAETDEEKEKLQKKADIIWRNGAKNIQNVKFLFKLYDLCTKYEYTGGLVDDIKLEIWSNRNNQEVWPYLALKELEGFHWKEIEEFADDEHNFPKVVGYVIGIYEEALQLFMDENLCTRFIHDLLGMSEDICSDQQKIKAVKHAWMYGHDNGLLSNDMYAFGIEMLKLENETTTDELLEILNAAIKRNPKLKSVWEQLLLHKKDDEKQLLVILQNATKSLNTGDALQLYNILLDNIESGPMIKTLYKKFQNCDNAILLAVKPKLLQKMYEHNGLKATRELYEDFIRTPPTQIELHKIMINIEKSQEKLNLKAIRKCYECAVHHHGTDNKEIWADYINFEIENGNAPNSAVVYRRAVGMLKKDIVDEFIRDQTLSKIK</sequence>
<dbReference type="InterPro" id="IPR055347">
    <property type="entry name" value="UTP6_N"/>
</dbReference>
<dbReference type="AlphaFoldDB" id="A0A8R1WLC2"/>
<evidence type="ECO:0000259" key="6">
    <source>
        <dbReference type="Pfam" id="PF08640"/>
    </source>
</evidence>
<dbReference type="GeneID" id="101739847"/>
<evidence type="ECO:0008006" key="10">
    <source>
        <dbReference type="Google" id="ProtNLM"/>
    </source>
</evidence>
<dbReference type="SUPFAM" id="SSF48452">
    <property type="entry name" value="TPR-like"/>
    <property type="match status" value="1"/>
</dbReference>
<dbReference type="EnsemblMetazoa" id="XM_004932854.3">
    <property type="protein sequence ID" value="XP_004932911.2"/>
    <property type="gene ID" value="LOC101739847"/>
</dbReference>
<protein>
    <recommendedName>
        <fullName evidence="10">U3 small nucleolar RNA-associated protein 6-like protein</fullName>
    </recommendedName>
</protein>
<evidence type="ECO:0000256" key="4">
    <source>
        <dbReference type="ARBA" id="ARBA00022737"/>
    </source>
</evidence>
<name>A0A8R1WLC2_BOMMO</name>
<dbReference type="Pfam" id="PF24892">
    <property type="entry name" value="UTP6_C"/>
    <property type="match status" value="1"/>
</dbReference>
<keyword evidence="5" id="KW-0539">Nucleus</keyword>
<keyword evidence="3" id="KW-0698">rRNA processing</keyword>
<comment type="subcellular location">
    <subcellularLocation>
        <location evidence="1">Nucleus</location>
        <location evidence="1">Nucleolus</location>
    </subcellularLocation>
</comment>
<dbReference type="GO" id="GO:0000462">
    <property type="term" value="P:maturation of SSU-rRNA from tricistronic rRNA transcript (SSU-rRNA, 5.8S rRNA, LSU-rRNA)"/>
    <property type="evidence" value="ECO:0007669"/>
    <property type="project" value="InterPro"/>
</dbReference>
<evidence type="ECO:0000256" key="2">
    <source>
        <dbReference type="ARBA" id="ARBA00010734"/>
    </source>
</evidence>
<dbReference type="InterPro" id="IPR011990">
    <property type="entry name" value="TPR-like_helical_dom_sf"/>
</dbReference>
<proteinExistence type="inferred from homology"/>
<comment type="similarity">
    <text evidence="2">Belongs to the UTP6 family.</text>
</comment>
<dbReference type="GO" id="GO:0034388">
    <property type="term" value="C:Pwp2p-containing subcomplex of 90S preribosome"/>
    <property type="evidence" value="ECO:0007669"/>
    <property type="project" value="TreeGrafter"/>
</dbReference>
<dbReference type="SMART" id="SM00386">
    <property type="entry name" value="HAT"/>
    <property type="match status" value="5"/>
</dbReference>
<evidence type="ECO:0000256" key="3">
    <source>
        <dbReference type="ARBA" id="ARBA00022552"/>
    </source>
</evidence>
<evidence type="ECO:0000313" key="9">
    <source>
        <dbReference type="Proteomes" id="UP000005204"/>
    </source>
</evidence>
<dbReference type="PANTHER" id="PTHR23271">
    <property type="entry name" value="HEPATOCELLULAR CARCINOMA-ASSOCIATED ANTIGEN 66"/>
    <property type="match status" value="1"/>
</dbReference>
<evidence type="ECO:0000256" key="5">
    <source>
        <dbReference type="ARBA" id="ARBA00023242"/>
    </source>
</evidence>
<dbReference type="InterPro" id="IPR013949">
    <property type="entry name" value="Utp6"/>
</dbReference>
<evidence type="ECO:0000313" key="8">
    <source>
        <dbReference type="EnsemblMetazoa" id="XP_004932911.2"/>
    </source>
</evidence>